<dbReference type="PROSITE" id="PS01114">
    <property type="entry name" value="GPR1_FUN34_YAAH"/>
    <property type="match status" value="1"/>
</dbReference>
<dbReference type="PANTHER" id="PTHR30178">
    <property type="entry name" value="INNER MEMBRANE PROTEIN YAAH"/>
    <property type="match status" value="1"/>
</dbReference>
<sequence>MKDQLANPAPLGLMGFGMTTVLLNIHNAGFFPFSAMVLAMGLCYGGTAQVIAGILEFRKNNTFGLTAFTSYGFFWISLVVLLVMPKMGLAEASSAEFMGCYLAMWGIFTAFMWVGTLPGNKTLQFVFASLTVLFALLAIHNFTHSEVIGHIAGWVGIVCGSSAIYLAMAEVINEQHGRTVLPIGEPSKKETATVSVDALAAS</sequence>
<evidence type="ECO:0000256" key="3">
    <source>
        <dbReference type="ARBA" id="ARBA00022692"/>
    </source>
</evidence>
<dbReference type="RefSeq" id="WP_132702842.1">
    <property type="nucleotide sequence ID" value="NZ_SLZR01000015.1"/>
</dbReference>
<feature type="transmembrane region" description="Helical" evidence="6">
    <location>
        <begin position="7"/>
        <end position="25"/>
    </location>
</feature>
<reference evidence="7 8" key="1">
    <citation type="submission" date="2019-03" db="EMBL/GenBank/DDBJ databases">
        <title>Genomic Encyclopedia of Archaeal and Bacterial Type Strains, Phase II (KMG-II): from individual species to whole genera.</title>
        <authorList>
            <person name="Goeker M."/>
        </authorList>
    </citation>
    <scope>NUCLEOTIDE SEQUENCE [LARGE SCALE GENOMIC DNA]</scope>
    <source>
        <strain evidence="7 8">DSM 15388</strain>
    </source>
</reference>
<dbReference type="EMBL" id="SLZR01000015">
    <property type="protein sequence ID" value="TCS38783.1"/>
    <property type="molecule type" value="Genomic_DNA"/>
</dbReference>
<comment type="subcellular location">
    <subcellularLocation>
        <location evidence="1">Membrane</location>
        <topology evidence="1">Multi-pass membrane protein</topology>
    </subcellularLocation>
</comment>
<gene>
    <name evidence="7" type="ORF">BCF53_11557</name>
</gene>
<evidence type="ECO:0008006" key="9">
    <source>
        <dbReference type="Google" id="ProtNLM"/>
    </source>
</evidence>
<evidence type="ECO:0000256" key="2">
    <source>
        <dbReference type="ARBA" id="ARBA00005587"/>
    </source>
</evidence>
<organism evidence="7 8">
    <name type="scientific">Reinekea marinisedimentorum</name>
    <dbReference type="NCBI Taxonomy" id="230495"/>
    <lineage>
        <taxon>Bacteria</taxon>
        <taxon>Pseudomonadati</taxon>
        <taxon>Pseudomonadota</taxon>
        <taxon>Gammaproteobacteria</taxon>
        <taxon>Oceanospirillales</taxon>
        <taxon>Saccharospirillaceae</taxon>
        <taxon>Reinekea</taxon>
    </lineage>
</organism>
<keyword evidence="3 6" id="KW-0812">Transmembrane</keyword>
<dbReference type="Pfam" id="PF01184">
    <property type="entry name" value="Gpr1_Fun34_YaaH"/>
    <property type="match status" value="1"/>
</dbReference>
<keyword evidence="5 6" id="KW-0472">Membrane</keyword>
<dbReference type="OrthoDB" id="9787939at2"/>
<proteinExistence type="inferred from homology"/>
<evidence type="ECO:0000313" key="8">
    <source>
        <dbReference type="Proteomes" id="UP000295793"/>
    </source>
</evidence>
<dbReference type="InterPro" id="IPR000791">
    <property type="entry name" value="Gpr1/Fun34/SatP-like"/>
</dbReference>
<evidence type="ECO:0000256" key="6">
    <source>
        <dbReference type="SAM" id="Phobius"/>
    </source>
</evidence>
<evidence type="ECO:0000256" key="4">
    <source>
        <dbReference type="ARBA" id="ARBA00022989"/>
    </source>
</evidence>
<name>A0A4R3I1A7_9GAMM</name>
<comment type="caution">
    <text evidence="7">The sequence shown here is derived from an EMBL/GenBank/DDBJ whole genome shotgun (WGS) entry which is preliminary data.</text>
</comment>
<dbReference type="NCBIfam" id="NF007941">
    <property type="entry name" value="PRK10659.1"/>
    <property type="match status" value="1"/>
</dbReference>
<dbReference type="Proteomes" id="UP000295793">
    <property type="component" value="Unassembled WGS sequence"/>
</dbReference>
<comment type="similarity">
    <text evidence="2">Belongs to the acetate uptake transporter (AceTr) (TC 2.A.96) family.</text>
</comment>
<dbReference type="NCBIfam" id="NF038013">
    <property type="entry name" value="AceTr_1"/>
    <property type="match status" value="1"/>
</dbReference>
<dbReference type="PANTHER" id="PTHR30178:SF3">
    <property type="entry name" value="SUCCINATE-ACETATE_PROTON SYMPORTER SATP"/>
    <property type="match status" value="1"/>
</dbReference>
<feature type="transmembrane region" description="Helical" evidence="6">
    <location>
        <begin position="148"/>
        <end position="168"/>
    </location>
</feature>
<feature type="transmembrane region" description="Helical" evidence="6">
    <location>
        <begin position="31"/>
        <end position="55"/>
    </location>
</feature>
<feature type="transmembrane region" description="Helical" evidence="6">
    <location>
        <begin position="62"/>
        <end position="83"/>
    </location>
</feature>
<dbReference type="GO" id="GO:0005886">
    <property type="term" value="C:plasma membrane"/>
    <property type="evidence" value="ECO:0007669"/>
    <property type="project" value="TreeGrafter"/>
</dbReference>
<feature type="transmembrane region" description="Helical" evidence="6">
    <location>
        <begin position="122"/>
        <end position="142"/>
    </location>
</feature>
<evidence type="ECO:0000256" key="5">
    <source>
        <dbReference type="ARBA" id="ARBA00023136"/>
    </source>
</evidence>
<dbReference type="AlphaFoldDB" id="A0A4R3I1A7"/>
<dbReference type="InterPro" id="IPR047622">
    <property type="entry name" value="GPR1_FUN34_YAAH"/>
</dbReference>
<dbReference type="GO" id="GO:0071422">
    <property type="term" value="P:succinate transmembrane transport"/>
    <property type="evidence" value="ECO:0007669"/>
    <property type="project" value="TreeGrafter"/>
</dbReference>
<dbReference type="GO" id="GO:0015360">
    <property type="term" value="F:acetate:proton symporter activity"/>
    <property type="evidence" value="ECO:0007669"/>
    <property type="project" value="TreeGrafter"/>
</dbReference>
<feature type="transmembrane region" description="Helical" evidence="6">
    <location>
        <begin position="95"/>
        <end position="115"/>
    </location>
</feature>
<evidence type="ECO:0000256" key="1">
    <source>
        <dbReference type="ARBA" id="ARBA00004141"/>
    </source>
</evidence>
<evidence type="ECO:0000313" key="7">
    <source>
        <dbReference type="EMBL" id="TCS38783.1"/>
    </source>
</evidence>
<protein>
    <recommendedName>
        <fullName evidence="9">Acetate uptake transporter</fullName>
    </recommendedName>
</protein>
<keyword evidence="4 6" id="KW-1133">Transmembrane helix</keyword>
<accession>A0A4R3I1A7</accession>
<dbReference type="InterPro" id="IPR047623">
    <property type="entry name" value="SatP"/>
</dbReference>
<keyword evidence="8" id="KW-1185">Reference proteome</keyword>